<gene>
    <name evidence="1" type="ORF">LX32DRAFT_642516</name>
</gene>
<reference evidence="1" key="1">
    <citation type="submission" date="2021-06" db="EMBL/GenBank/DDBJ databases">
        <title>Comparative genomics, transcriptomics and evolutionary studies reveal genomic signatures of adaptation to plant cell wall in hemibiotrophic fungi.</title>
        <authorList>
            <consortium name="DOE Joint Genome Institute"/>
            <person name="Baroncelli R."/>
            <person name="Diaz J.F."/>
            <person name="Benocci T."/>
            <person name="Peng M."/>
            <person name="Battaglia E."/>
            <person name="Haridas S."/>
            <person name="Andreopoulos W."/>
            <person name="Labutti K."/>
            <person name="Pangilinan J."/>
            <person name="Floch G.L."/>
            <person name="Makela M.R."/>
            <person name="Henrissat B."/>
            <person name="Grigoriev I.V."/>
            <person name="Crouch J.A."/>
            <person name="De Vries R.P."/>
            <person name="Sukno S.A."/>
            <person name="Thon M.R."/>
        </authorList>
    </citation>
    <scope>NUCLEOTIDE SEQUENCE</scope>
    <source>
        <strain evidence="1">MAFF235873</strain>
    </source>
</reference>
<name>A0AAD9HC42_9PEZI</name>
<dbReference type="Proteomes" id="UP001232148">
    <property type="component" value="Unassembled WGS sequence"/>
</dbReference>
<dbReference type="AlphaFoldDB" id="A0AAD9HC42"/>
<keyword evidence="2" id="KW-1185">Reference proteome</keyword>
<dbReference type="EMBL" id="MU842932">
    <property type="protein sequence ID" value="KAK2025641.1"/>
    <property type="molecule type" value="Genomic_DNA"/>
</dbReference>
<sequence>MYSEWMETKRSVVYVCMIASVLFRRWMGWKEDEPRDSFRLFVYLATASKVAGERSYL</sequence>
<organism evidence="1 2">
    <name type="scientific">Colletotrichum zoysiae</name>
    <dbReference type="NCBI Taxonomy" id="1216348"/>
    <lineage>
        <taxon>Eukaryota</taxon>
        <taxon>Fungi</taxon>
        <taxon>Dikarya</taxon>
        <taxon>Ascomycota</taxon>
        <taxon>Pezizomycotina</taxon>
        <taxon>Sordariomycetes</taxon>
        <taxon>Hypocreomycetidae</taxon>
        <taxon>Glomerellales</taxon>
        <taxon>Glomerellaceae</taxon>
        <taxon>Colletotrichum</taxon>
        <taxon>Colletotrichum graminicola species complex</taxon>
    </lineage>
</organism>
<evidence type="ECO:0000313" key="2">
    <source>
        <dbReference type="Proteomes" id="UP001232148"/>
    </source>
</evidence>
<proteinExistence type="predicted"/>
<evidence type="ECO:0000313" key="1">
    <source>
        <dbReference type="EMBL" id="KAK2025641.1"/>
    </source>
</evidence>
<accession>A0AAD9HC42</accession>
<protein>
    <submittedName>
        <fullName evidence="1">Uncharacterized protein</fullName>
    </submittedName>
</protein>
<comment type="caution">
    <text evidence="1">The sequence shown here is derived from an EMBL/GenBank/DDBJ whole genome shotgun (WGS) entry which is preliminary data.</text>
</comment>